<evidence type="ECO:0000259" key="14">
    <source>
        <dbReference type="PROSITE" id="PS50109"/>
    </source>
</evidence>
<dbReference type="Gene3D" id="3.30.565.10">
    <property type="entry name" value="Histidine kinase-like ATPase, C-terminal domain"/>
    <property type="match status" value="1"/>
</dbReference>
<feature type="domain" description="Response regulatory" evidence="15">
    <location>
        <begin position="824"/>
        <end position="943"/>
    </location>
</feature>
<dbReference type="InterPro" id="IPR001610">
    <property type="entry name" value="PAC"/>
</dbReference>
<organism evidence="19 20">
    <name type="scientific">Aeoliella straminimaris</name>
    <dbReference type="NCBI Taxonomy" id="2954799"/>
    <lineage>
        <taxon>Bacteria</taxon>
        <taxon>Pseudomonadati</taxon>
        <taxon>Planctomycetota</taxon>
        <taxon>Planctomycetia</taxon>
        <taxon>Pirellulales</taxon>
        <taxon>Lacipirellulaceae</taxon>
        <taxon>Aeoliella</taxon>
    </lineage>
</organism>
<keyword evidence="13" id="KW-1133">Transmembrane helix</keyword>
<evidence type="ECO:0000259" key="18">
    <source>
        <dbReference type="PROSITE" id="PS50894"/>
    </source>
</evidence>
<evidence type="ECO:0000313" key="20">
    <source>
        <dbReference type="Proteomes" id="UP001155241"/>
    </source>
</evidence>
<dbReference type="GO" id="GO:0005524">
    <property type="term" value="F:ATP binding"/>
    <property type="evidence" value="ECO:0007669"/>
    <property type="project" value="UniProtKB-KW"/>
</dbReference>
<dbReference type="GO" id="GO:0005886">
    <property type="term" value="C:plasma membrane"/>
    <property type="evidence" value="ECO:0007669"/>
    <property type="project" value="UniProtKB-SubCell"/>
</dbReference>
<dbReference type="Gene3D" id="1.10.287.130">
    <property type="match status" value="1"/>
</dbReference>
<dbReference type="Proteomes" id="UP001155241">
    <property type="component" value="Unassembled WGS sequence"/>
</dbReference>
<dbReference type="InterPro" id="IPR004358">
    <property type="entry name" value="Sig_transdc_His_kin-like_C"/>
</dbReference>
<dbReference type="InterPro" id="IPR035965">
    <property type="entry name" value="PAS-like_dom_sf"/>
</dbReference>
<dbReference type="GO" id="GO:0006355">
    <property type="term" value="P:regulation of DNA-templated transcription"/>
    <property type="evidence" value="ECO:0007669"/>
    <property type="project" value="InterPro"/>
</dbReference>
<dbReference type="SUPFAM" id="SSF47226">
    <property type="entry name" value="Histidine-containing phosphotransfer domain, HPT domain"/>
    <property type="match status" value="1"/>
</dbReference>
<dbReference type="SUPFAM" id="SSF55874">
    <property type="entry name" value="ATPase domain of HSP90 chaperone/DNA topoisomerase II/histidine kinase"/>
    <property type="match status" value="1"/>
</dbReference>
<keyword evidence="7" id="KW-0067">ATP-binding</keyword>
<dbReference type="Gene3D" id="1.20.120.160">
    <property type="entry name" value="HPT domain"/>
    <property type="match status" value="1"/>
</dbReference>
<dbReference type="CDD" id="cd00082">
    <property type="entry name" value="HisKA"/>
    <property type="match status" value="1"/>
</dbReference>
<dbReference type="CDD" id="cd17546">
    <property type="entry name" value="REC_hyHK_CKI1_RcsC-like"/>
    <property type="match status" value="1"/>
</dbReference>
<dbReference type="Pfam" id="PF02518">
    <property type="entry name" value="HATPase_c"/>
    <property type="match status" value="1"/>
</dbReference>
<reference evidence="19" key="1">
    <citation type="submission" date="2022-06" db="EMBL/GenBank/DDBJ databases">
        <title>Aeoliella straminimaris, a novel planctomycete from sediments.</title>
        <authorList>
            <person name="Vitorino I.R."/>
            <person name="Lage O.M."/>
        </authorList>
    </citation>
    <scope>NUCLEOTIDE SEQUENCE</scope>
    <source>
        <strain evidence="19">ICT_H6.2</strain>
    </source>
</reference>
<dbReference type="PANTHER" id="PTHR45339">
    <property type="entry name" value="HYBRID SIGNAL TRANSDUCTION HISTIDINE KINASE J"/>
    <property type="match status" value="1"/>
</dbReference>
<feature type="domain" description="PAC" evidence="17">
    <location>
        <begin position="392"/>
        <end position="442"/>
    </location>
</feature>
<keyword evidence="5" id="KW-0547">Nucleotide-binding</keyword>
<dbReference type="InterPro" id="IPR003661">
    <property type="entry name" value="HisK_dim/P_dom"/>
</dbReference>
<dbReference type="FunFam" id="3.30.565.10:FF:000010">
    <property type="entry name" value="Sensor histidine kinase RcsC"/>
    <property type="match status" value="1"/>
</dbReference>
<dbReference type="PROSITE" id="PS50109">
    <property type="entry name" value="HIS_KIN"/>
    <property type="match status" value="1"/>
</dbReference>
<dbReference type="InterPro" id="IPR036890">
    <property type="entry name" value="HATPase_C_sf"/>
</dbReference>
<feature type="transmembrane region" description="Helical" evidence="13">
    <location>
        <begin position="115"/>
        <end position="138"/>
    </location>
</feature>
<dbReference type="GO" id="GO:0000155">
    <property type="term" value="F:phosphorelay sensor kinase activity"/>
    <property type="evidence" value="ECO:0007669"/>
    <property type="project" value="InterPro"/>
</dbReference>
<keyword evidence="13" id="KW-0472">Membrane</keyword>
<feature type="domain" description="HPt" evidence="18">
    <location>
        <begin position="982"/>
        <end position="1079"/>
    </location>
</feature>
<dbReference type="SUPFAM" id="SSF52172">
    <property type="entry name" value="CheY-like"/>
    <property type="match status" value="1"/>
</dbReference>
<evidence type="ECO:0000256" key="4">
    <source>
        <dbReference type="ARBA" id="ARBA00022679"/>
    </source>
</evidence>
<evidence type="ECO:0000256" key="10">
    <source>
        <dbReference type="PROSITE-ProRule" id="PRU00110"/>
    </source>
</evidence>
<dbReference type="Pfam" id="PF01627">
    <property type="entry name" value="Hpt"/>
    <property type="match status" value="1"/>
</dbReference>
<feature type="transmembrane region" description="Helical" evidence="13">
    <location>
        <begin position="12"/>
        <end position="32"/>
    </location>
</feature>
<dbReference type="PROSITE" id="PS50113">
    <property type="entry name" value="PAC"/>
    <property type="match status" value="2"/>
</dbReference>
<feature type="modified residue" description="Phosphohistidine" evidence="10">
    <location>
        <position position="1021"/>
    </location>
</feature>
<keyword evidence="6" id="KW-0418">Kinase</keyword>
<dbReference type="Gene3D" id="3.40.50.2300">
    <property type="match status" value="1"/>
</dbReference>
<feature type="domain" description="PAS" evidence="16">
    <location>
        <begin position="315"/>
        <end position="367"/>
    </location>
</feature>
<evidence type="ECO:0000256" key="12">
    <source>
        <dbReference type="SAM" id="Coils"/>
    </source>
</evidence>
<dbReference type="SMART" id="SM00388">
    <property type="entry name" value="HisKA"/>
    <property type="match status" value="1"/>
</dbReference>
<evidence type="ECO:0000313" key="19">
    <source>
        <dbReference type="EMBL" id="MCO6043663.1"/>
    </source>
</evidence>
<evidence type="ECO:0000256" key="5">
    <source>
        <dbReference type="ARBA" id="ARBA00022741"/>
    </source>
</evidence>
<dbReference type="EC" id="2.7.13.3" evidence="2"/>
<feature type="modified residue" description="4-aspartylphosphate" evidence="11">
    <location>
        <position position="873"/>
    </location>
</feature>
<evidence type="ECO:0000256" key="3">
    <source>
        <dbReference type="ARBA" id="ARBA00022553"/>
    </source>
</evidence>
<dbReference type="SMART" id="SM00387">
    <property type="entry name" value="HATPase_c"/>
    <property type="match status" value="1"/>
</dbReference>
<evidence type="ECO:0000256" key="9">
    <source>
        <dbReference type="ARBA" id="ARBA00070616"/>
    </source>
</evidence>
<name>A0A9X2JGK6_9BACT</name>
<dbReference type="SUPFAM" id="SSF55785">
    <property type="entry name" value="PYP-like sensor domain (PAS domain)"/>
    <property type="match status" value="2"/>
</dbReference>
<evidence type="ECO:0000256" key="13">
    <source>
        <dbReference type="SAM" id="Phobius"/>
    </source>
</evidence>
<dbReference type="SUPFAM" id="SSF47384">
    <property type="entry name" value="Homodimeric domain of signal transducing histidine kinase"/>
    <property type="match status" value="1"/>
</dbReference>
<comment type="function">
    <text evidence="8">Putative oxygen sensor; modulates the activity of FixJ, a transcriptional activator of nitrogen fixation fixK gene. FixL probably acts as a kinase that phosphorylates FixJ.</text>
</comment>
<dbReference type="Pfam" id="PF08447">
    <property type="entry name" value="PAS_3"/>
    <property type="match status" value="1"/>
</dbReference>
<evidence type="ECO:0000256" key="8">
    <source>
        <dbReference type="ARBA" id="ARBA00059827"/>
    </source>
</evidence>
<gene>
    <name evidence="19" type="ORF">NG895_07065</name>
</gene>
<evidence type="ECO:0000256" key="6">
    <source>
        <dbReference type="ARBA" id="ARBA00022777"/>
    </source>
</evidence>
<dbReference type="PROSITE" id="PS50894">
    <property type="entry name" value="HPT"/>
    <property type="match status" value="1"/>
</dbReference>
<keyword evidence="12" id="KW-0175">Coiled coil</keyword>
<dbReference type="SMART" id="SM00091">
    <property type="entry name" value="PAS"/>
    <property type="match status" value="2"/>
</dbReference>
<dbReference type="InterPro" id="IPR036097">
    <property type="entry name" value="HisK_dim/P_sf"/>
</dbReference>
<dbReference type="CDD" id="cd16922">
    <property type="entry name" value="HATPase_EvgS-ArcB-TorS-like"/>
    <property type="match status" value="1"/>
</dbReference>
<comment type="caution">
    <text evidence="19">The sequence shown here is derived from an EMBL/GenBank/DDBJ whole genome shotgun (WGS) entry which is preliminary data.</text>
</comment>
<evidence type="ECO:0000259" key="16">
    <source>
        <dbReference type="PROSITE" id="PS50112"/>
    </source>
</evidence>
<feature type="transmembrane region" description="Helical" evidence="13">
    <location>
        <begin position="86"/>
        <end position="103"/>
    </location>
</feature>
<evidence type="ECO:0000256" key="11">
    <source>
        <dbReference type="PROSITE-ProRule" id="PRU00169"/>
    </source>
</evidence>
<dbReference type="NCBIfam" id="TIGR00229">
    <property type="entry name" value="sensory_box"/>
    <property type="match status" value="1"/>
</dbReference>
<dbReference type="Gene3D" id="3.30.450.20">
    <property type="entry name" value="PAS domain"/>
    <property type="match status" value="2"/>
</dbReference>
<dbReference type="PROSITE" id="PS50110">
    <property type="entry name" value="RESPONSE_REGULATORY"/>
    <property type="match status" value="1"/>
</dbReference>
<dbReference type="InterPro" id="IPR001789">
    <property type="entry name" value="Sig_transdc_resp-reg_receiver"/>
</dbReference>
<dbReference type="InterPro" id="IPR008207">
    <property type="entry name" value="Sig_transdc_His_kin_Hpt_dom"/>
</dbReference>
<dbReference type="PANTHER" id="PTHR45339:SF5">
    <property type="entry name" value="HISTIDINE KINASE"/>
    <property type="match status" value="1"/>
</dbReference>
<dbReference type="InterPro" id="IPR005467">
    <property type="entry name" value="His_kinase_dom"/>
</dbReference>
<feature type="coiled-coil region" evidence="12">
    <location>
        <begin position="426"/>
        <end position="453"/>
    </location>
</feature>
<feature type="domain" description="Histidine kinase" evidence="14">
    <location>
        <begin position="460"/>
        <end position="681"/>
    </location>
</feature>
<dbReference type="Pfam" id="PF00072">
    <property type="entry name" value="Response_reg"/>
    <property type="match status" value="1"/>
</dbReference>
<feature type="domain" description="PAC" evidence="17">
    <location>
        <begin position="262"/>
        <end position="314"/>
    </location>
</feature>
<dbReference type="PROSITE" id="PS50112">
    <property type="entry name" value="PAS"/>
    <property type="match status" value="1"/>
</dbReference>
<dbReference type="SMART" id="SM00448">
    <property type="entry name" value="REC"/>
    <property type="match status" value="1"/>
</dbReference>
<dbReference type="InterPro" id="IPR000014">
    <property type="entry name" value="PAS"/>
</dbReference>
<keyword evidence="3 11" id="KW-0597">Phosphoprotein</keyword>
<accession>A0A9X2JGK6</accession>
<keyword evidence="20" id="KW-1185">Reference proteome</keyword>
<evidence type="ECO:0000259" key="17">
    <source>
        <dbReference type="PROSITE" id="PS50113"/>
    </source>
</evidence>
<evidence type="ECO:0000256" key="1">
    <source>
        <dbReference type="ARBA" id="ARBA00000085"/>
    </source>
</evidence>
<dbReference type="AlphaFoldDB" id="A0A9X2JGK6"/>
<proteinExistence type="predicted"/>
<evidence type="ECO:0000259" key="15">
    <source>
        <dbReference type="PROSITE" id="PS50110"/>
    </source>
</evidence>
<keyword evidence="4" id="KW-0808">Transferase</keyword>
<dbReference type="RefSeq" id="WP_252851770.1">
    <property type="nucleotide sequence ID" value="NZ_JAMXLR010000026.1"/>
</dbReference>
<keyword evidence="13" id="KW-0812">Transmembrane</keyword>
<protein>
    <recommendedName>
        <fullName evidence="9">Sensor protein FixL</fullName>
        <ecNumber evidence="2">2.7.13.3</ecNumber>
    </recommendedName>
</protein>
<dbReference type="InterPro" id="IPR000700">
    <property type="entry name" value="PAS-assoc_C"/>
</dbReference>
<dbReference type="InterPro" id="IPR036641">
    <property type="entry name" value="HPT_dom_sf"/>
</dbReference>
<dbReference type="Pfam" id="PF00512">
    <property type="entry name" value="HisKA"/>
    <property type="match status" value="1"/>
</dbReference>
<dbReference type="Pfam" id="PF00989">
    <property type="entry name" value="PAS"/>
    <property type="match status" value="1"/>
</dbReference>
<dbReference type="Gene3D" id="2.10.70.100">
    <property type="match status" value="1"/>
</dbReference>
<comment type="catalytic activity">
    <reaction evidence="1">
        <text>ATP + protein L-histidine = ADP + protein N-phospho-L-histidine.</text>
        <dbReference type="EC" id="2.7.13.3"/>
    </reaction>
</comment>
<dbReference type="InterPro" id="IPR013767">
    <property type="entry name" value="PAS_fold"/>
</dbReference>
<dbReference type="SMART" id="SM00086">
    <property type="entry name" value="PAC"/>
    <property type="match status" value="2"/>
</dbReference>
<dbReference type="FunFam" id="3.30.450.20:FF:000060">
    <property type="entry name" value="Sensor protein FixL"/>
    <property type="match status" value="1"/>
</dbReference>
<dbReference type="InterPro" id="IPR011006">
    <property type="entry name" value="CheY-like_superfamily"/>
</dbReference>
<dbReference type="PRINTS" id="PR00344">
    <property type="entry name" value="BCTRLSENSOR"/>
</dbReference>
<dbReference type="InterPro" id="IPR013655">
    <property type="entry name" value="PAS_fold_3"/>
</dbReference>
<evidence type="ECO:0000256" key="7">
    <source>
        <dbReference type="ARBA" id="ARBA00022840"/>
    </source>
</evidence>
<sequence>MRQQGTQPTEWTFRWGLCVAAMLATSTATARYHSLQTPTNQSAEHAVTREALTLPASLPSTDKPSIEGEILVRARGGDWLTGSPELGLAGAVVATLLLVTYGLKKRQDLPPEDTLKWVAVVVLACGVTFLAEPLANWWPASQWATDCLKWGAAVGAWCGAVLLIRHMASPRLWNSVTSLTNGTPATREFLNRALEAGEFGVWEFDIASGSLKCDEQTRRLFDLPEAADAPIDYQELRARIHPEDRKRVRRLVVASVTEARPFRADFRLRENDWLETHVRAHAELVLDHQGEPASLVGISLDISESRQNEKVFQETSALNRSILDTAADGIITIDGCGIIQVCNLAATQMFGYTENELVGHNVNMLMPMPHRDYHDRYLATYQKTNCKRIIGSTRELSAKRKDGSEFPIELSISEVKVGNATLFTGIVRDITERKEYRDRLELAKEEAELANKAKSLFLASMSHELRTPLNGVIGMTELLQHTPLDKRQQRFVKACRTNAMGLTSLVNNVLDYSKIESGGLELDEHPFDLLDLLDEAVCSMSPLLDGTEVTLSRSINTRTSIALRADRARIQQVLFNLLGNAIKFTKRGSIHCQAIVESITEDVARIRFSVTDTGIGIPEEKLDRLFKEFSQVDRSINRKYGGTGLGLAICRNLVEAMGGNIGVLSTEGKGSEFWFRLAIPLATTAEVAEEQPVESLQGVRVGLVVDDEEYRTYASRCLEAHRMTVQMHLSEDGGRNCDLVICDRTGYQYLLTTAEKRDLQRVLLIGSDVETPSCMKVIPLIDTPLGQVNLTENVARVVREISVDEPFLFESTYAQDGDQHPSRKILVVDDNETNQLFTSEALLRLGWQCDIAGNGEEALAMSFAVGYDAILMDCQMPAMDGYEATMRLRDREAQLGLPPVPIIALTANAMQGDIELCHASGMDCYLAKPFTIEDLRQVLREALDKLQPGRPSPLLSTLSKAPIELDDSPICRQAILARCAGDRQFACDMLTSFVRDVPMRLTEVLEATQQRDFDAARQAAHSLKGIAGVACADAVRAVACDAETASRASETRLLTDLLVELQEAVHASIDCAKRLQEELLSVDEMIHPEIQSSSAVG</sequence>
<dbReference type="CDD" id="cd00130">
    <property type="entry name" value="PAS"/>
    <property type="match status" value="2"/>
</dbReference>
<evidence type="ECO:0000256" key="2">
    <source>
        <dbReference type="ARBA" id="ARBA00012438"/>
    </source>
</evidence>
<dbReference type="EMBL" id="JAMXLR010000026">
    <property type="protein sequence ID" value="MCO6043663.1"/>
    <property type="molecule type" value="Genomic_DNA"/>
</dbReference>
<dbReference type="InterPro" id="IPR003594">
    <property type="entry name" value="HATPase_dom"/>
</dbReference>